<dbReference type="PANTHER" id="PTHR37204:SF1">
    <property type="entry name" value="TRANSMEMBRANE PROTEIN"/>
    <property type="match status" value="1"/>
</dbReference>
<protein>
    <submittedName>
        <fullName evidence="2">Uncharacterized protein</fullName>
    </submittedName>
</protein>
<comment type="caution">
    <text evidence="2">The sequence shown here is derived from an EMBL/GenBank/DDBJ whole genome shotgun (WGS) entry which is preliminary data.</text>
</comment>
<dbReference type="EMBL" id="AGSI01000016">
    <property type="protein sequence ID" value="EIE20274.1"/>
    <property type="molecule type" value="Genomic_DNA"/>
</dbReference>
<gene>
    <name evidence="2" type="ORF">COCSUDRAFT_67560</name>
</gene>
<feature type="region of interest" description="Disordered" evidence="1">
    <location>
        <begin position="14"/>
        <end position="42"/>
    </location>
</feature>
<dbReference type="PANTHER" id="PTHR37204">
    <property type="entry name" value="TRANSMEMBRANE PROTEIN"/>
    <property type="match status" value="1"/>
</dbReference>
<dbReference type="RefSeq" id="XP_005644818.1">
    <property type="nucleotide sequence ID" value="XM_005644761.1"/>
</dbReference>
<evidence type="ECO:0000313" key="2">
    <source>
        <dbReference type="EMBL" id="EIE20274.1"/>
    </source>
</evidence>
<name>I0YPF5_COCSC</name>
<reference evidence="2 3" key="1">
    <citation type="journal article" date="2012" name="Genome Biol.">
        <title>The genome of the polar eukaryotic microalga coccomyxa subellipsoidea reveals traits of cold adaptation.</title>
        <authorList>
            <person name="Blanc G."/>
            <person name="Agarkova I."/>
            <person name="Grimwood J."/>
            <person name="Kuo A."/>
            <person name="Brueggeman A."/>
            <person name="Dunigan D."/>
            <person name="Gurnon J."/>
            <person name="Ladunga I."/>
            <person name="Lindquist E."/>
            <person name="Lucas S."/>
            <person name="Pangilinan J."/>
            <person name="Proschold T."/>
            <person name="Salamov A."/>
            <person name="Schmutz J."/>
            <person name="Weeks D."/>
            <person name="Yamada T."/>
            <person name="Claverie J.M."/>
            <person name="Grigoriev I."/>
            <person name="Van Etten J."/>
            <person name="Lomsadze A."/>
            <person name="Borodovsky M."/>
        </authorList>
    </citation>
    <scope>NUCLEOTIDE SEQUENCE [LARGE SCALE GENOMIC DNA]</scope>
    <source>
        <strain evidence="2 3">C-169</strain>
    </source>
</reference>
<dbReference type="AlphaFoldDB" id="I0YPF5"/>
<dbReference type="OrthoDB" id="119121at2759"/>
<evidence type="ECO:0000313" key="3">
    <source>
        <dbReference type="Proteomes" id="UP000007264"/>
    </source>
</evidence>
<proteinExistence type="predicted"/>
<dbReference type="KEGG" id="csl:COCSUDRAFT_67560"/>
<accession>I0YPF5</accession>
<dbReference type="Proteomes" id="UP000007264">
    <property type="component" value="Unassembled WGS sequence"/>
</dbReference>
<keyword evidence="3" id="KW-1185">Reference proteome</keyword>
<dbReference type="GeneID" id="17038329"/>
<dbReference type="eggNOG" id="ENOG502QQ1I">
    <property type="taxonomic scope" value="Eukaryota"/>
</dbReference>
<dbReference type="STRING" id="574566.I0YPF5"/>
<organism evidence="2 3">
    <name type="scientific">Coccomyxa subellipsoidea (strain C-169)</name>
    <name type="common">Green microalga</name>
    <dbReference type="NCBI Taxonomy" id="574566"/>
    <lineage>
        <taxon>Eukaryota</taxon>
        <taxon>Viridiplantae</taxon>
        <taxon>Chlorophyta</taxon>
        <taxon>core chlorophytes</taxon>
        <taxon>Trebouxiophyceae</taxon>
        <taxon>Trebouxiophyceae incertae sedis</taxon>
        <taxon>Coccomyxaceae</taxon>
        <taxon>Coccomyxa</taxon>
        <taxon>Coccomyxa subellipsoidea</taxon>
    </lineage>
</organism>
<evidence type="ECO:0000256" key="1">
    <source>
        <dbReference type="SAM" id="MobiDB-lite"/>
    </source>
</evidence>
<sequence>MPVYTALQFEERSMDRARSLSPRRKSRLPHYQDDPARTKRGKSAARLPRASLILLIPLVYLGLWALRWSWQETAVEVCGARLDPLQLWAGAHQMNVVRRGLYDVLEAQLGHTGLMLGREQTQGLDARSLFRKRDGRVEPALQPLQVPVRAVVLHLGDPAAARALSAAVARHMSPLAQDAGLWLQDPAKYHATLFHASTHEFPVEASSAEVETEVKAVERSAVHLCPIEVVLERVIATPTGNILACWQILGGSDPAAVRRHGSPCLPSCQWALRGALPRAPPAEQQTVHDPAILHTTLARLLRLPRASAGRVLRSGAPDGAELLRSAVARISADLCGLRATLPTLWYVEEEDLLALALNGRVRKHPVQMLCQRPPPLVANVESIQKVAANQFPFS</sequence>